<keyword evidence="1" id="KW-0812">Transmembrane</keyword>
<gene>
    <name evidence="2" type="ORF">OOZ53_01810</name>
</gene>
<dbReference type="RefSeq" id="WP_271087584.1">
    <property type="nucleotide sequence ID" value="NZ_JAPJZH010000001.1"/>
</dbReference>
<dbReference type="InterPro" id="IPR007038">
    <property type="entry name" value="HupE_UreJ"/>
</dbReference>
<evidence type="ECO:0000313" key="2">
    <source>
        <dbReference type="EMBL" id="MDA4844061.1"/>
    </source>
</evidence>
<comment type="caution">
    <text evidence="2">The sequence shown here is derived from an EMBL/GenBank/DDBJ whole genome shotgun (WGS) entry which is preliminary data.</text>
</comment>
<dbReference type="Proteomes" id="UP001148313">
    <property type="component" value="Unassembled WGS sequence"/>
</dbReference>
<sequence>MLVPEIAVAHDSVTAAAGFNAGLLHPWLPAEQTMSLLAAALLAGRYCGDRPMRVLAAFSIAFVAGLAIPPSTFTLSTIGLCLMGLALAASALVALNASLPAVAVVAFTAAAGLLDGIASAPDPDHWDVVAAFVAGNVLRAALIFSIPLVVADWFIREKRWQWAKIGIRMVAAWIAAIALLMQALILATP</sequence>
<keyword evidence="3" id="KW-1185">Reference proteome</keyword>
<keyword evidence="1" id="KW-0472">Membrane</keyword>
<dbReference type="EMBL" id="JAPJZH010000001">
    <property type="protein sequence ID" value="MDA4844061.1"/>
    <property type="molecule type" value="Genomic_DNA"/>
</dbReference>
<name>A0ABT4VH91_9HYPH</name>
<dbReference type="Pfam" id="PF04955">
    <property type="entry name" value="HupE_UreJ"/>
    <property type="match status" value="1"/>
</dbReference>
<feature type="transmembrane region" description="Helical" evidence="1">
    <location>
        <begin position="52"/>
        <end position="69"/>
    </location>
</feature>
<evidence type="ECO:0000256" key="1">
    <source>
        <dbReference type="SAM" id="Phobius"/>
    </source>
</evidence>
<proteinExistence type="predicted"/>
<evidence type="ECO:0000313" key="3">
    <source>
        <dbReference type="Proteomes" id="UP001148313"/>
    </source>
</evidence>
<protein>
    <submittedName>
        <fullName evidence="2">HupE/UreJ family protein</fullName>
    </submittedName>
</protein>
<accession>A0ABT4VH91</accession>
<keyword evidence="1" id="KW-1133">Transmembrane helix</keyword>
<feature type="transmembrane region" description="Helical" evidence="1">
    <location>
        <begin position="167"/>
        <end position="187"/>
    </location>
</feature>
<feature type="transmembrane region" description="Helical" evidence="1">
    <location>
        <begin position="132"/>
        <end position="155"/>
    </location>
</feature>
<reference evidence="2" key="1">
    <citation type="submission" date="2022-11" db="EMBL/GenBank/DDBJ databases">
        <title>Hoeflea poritis sp. nov., isolated from scleractinian coral Porites lutea.</title>
        <authorList>
            <person name="Zhang G."/>
            <person name="Wei Q."/>
            <person name="Cai L."/>
        </authorList>
    </citation>
    <scope>NUCLEOTIDE SEQUENCE</scope>
    <source>
        <strain evidence="2">E7-10</strain>
    </source>
</reference>
<organism evidence="2 3">
    <name type="scientific">Hoeflea poritis</name>
    <dbReference type="NCBI Taxonomy" id="2993659"/>
    <lineage>
        <taxon>Bacteria</taxon>
        <taxon>Pseudomonadati</taxon>
        <taxon>Pseudomonadota</taxon>
        <taxon>Alphaproteobacteria</taxon>
        <taxon>Hyphomicrobiales</taxon>
        <taxon>Rhizobiaceae</taxon>
        <taxon>Hoeflea</taxon>
    </lineage>
</organism>
<feature type="transmembrane region" description="Helical" evidence="1">
    <location>
        <begin position="102"/>
        <end position="120"/>
    </location>
</feature>